<organism evidence="2 3">
    <name type="scientific">Chitinophaga dinghuensis</name>
    <dbReference type="NCBI Taxonomy" id="1539050"/>
    <lineage>
        <taxon>Bacteria</taxon>
        <taxon>Pseudomonadati</taxon>
        <taxon>Bacteroidota</taxon>
        <taxon>Chitinophagia</taxon>
        <taxon>Chitinophagales</taxon>
        <taxon>Chitinophagaceae</taxon>
        <taxon>Chitinophaga</taxon>
    </lineage>
</organism>
<proteinExistence type="predicted"/>
<dbReference type="Proteomes" id="UP000249819">
    <property type="component" value="Unassembled WGS sequence"/>
</dbReference>
<evidence type="ECO:0000313" key="3">
    <source>
        <dbReference type="Proteomes" id="UP000249819"/>
    </source>
</evidence>
<feature type="transmembrane region" description="Helical" evidence="1">
    <location>
        <begin position="17"/>
        <end position="37"/>
    </location>
</feature>
<dbReference type="OrthoDB" id="674454at2"/>
<protein>
    <submittedName>
        <fullName evidence="2">Uncharacterized protein</fullName>
    </submittedName>
</protein>
<gene>
    <name evidence="2" type="ORF">CLV59_107313</name>
</gene>
<accession>A0A327VSJ9</accession>
<dbReference type="RefSeq" id="WP_111594125.1">
    <property type="nucleotide sequence ID" value="NZ_QLMA01000007.1"/>
</dbReference>
<evidence type="ECO:0000313" key="2">
    <source>
        <dbReference type="EMBL" id="RAJ77546.1"/>
    </source>
</evidence>
<keyword evidence="3" id="KW-1185">Reference proteome</keyword>
<reference evidence="2 3" key="1">
    <citation type="submission" date="2018-06" db="EMBL/GenBank/DDBJ databases">
        <title>Genomic Encyclopedia of Archaeal and Bacterial Type Strains, Phase II (KMG-II): from individual species to whole genera.</title>
        <authorList>
            <person name="Goeker M."/>
        </authorList>
    </citation>
    <scope>NUCLEOTIDE SEQUENCE [LARGE SCALE GENOMIC DNA]</scope>
    <source>
        <strain evidence="2 3">DSM 29821</strain>
    </source>
</reference>
<name>A0A327VSJ9_9BACT</name>
<dbReference type="EMBL" id="QLMA01000007">
    <property type="protein sequence ID" value="RAJ77546.1"/>
    <property type="molecule type" value="Genomic_DNA"/>
</dbReference>
<dbReference type="AlphaFoldDB" id="A0A327VSJ9"/>
<keyword evidence="1" id="KW-1133">Transmembrane helix</keyword>
<keyword evidence="1" id="KW-0472">Membrane</keyword>
<keyword evidence="1" id="KW-0812">Transmembrane</keyword>
<evidence type="ECO:0000256" key="1">
    <source>
        <dbReference type="SAM" id="Phobius"/>
    </source>
</evidence>
<sequence length="145" mass="17312">MKTITTSSSYFNFLVDIFRYPAMLAYAWPIAIFYIPFDKMRTAFIRSMSIEAEQLQIDYSKWGRKRVKDIPLLQLIIKLYCYQDDFRAPKYYVMKLEVNGRPRYEIDSRDGFTKEQFLAFMEEFTAAKNACIRERSVTEERKGIC</sequence>
<comment type="caution">
    <text evidence="2">The sequence shown here is derived from an EMBL/GenBank/DDBJ whole genome shotgun (WGS) entry which is preliminary data.</text>
</comment>